<evidence type="ECO:0000313" key="2">
    <source>
        <dbReference type="EMBL" id="CEK87691.1"/>
    </source>
</evidence>
<name>A0A0B7B5W1_9EUPU</name>
<sequence>MTGYWIDFITFQADTIVLLQQILMGMHADHSLACLLNTPFYSQIVLFYMCNIFMSNSFNGCIDVLLTAGTTSNIRLTKKVVFVVVS</sequence>
<reference evidence="2" key="1">
    <citation type="submission" date="2014-12" db="EMBL/GenBank/DDBJ databases">
        <title>Insight into the proteome of Arion vulgaris.</title>
        <authorList>
            <person name="Aradska J."/>
            <person name="Bulat T."/>
            <person name="Smidak R."/>
            <person name="Sarate P."/>
            <person name="Gangsoo J."/>
            <person name="Sialana F."/>
            <person name="Bilban M."/>
            <person name="Lubec G."/>
        </authorList>
    </citation>
    <scope>NUCLEOTIDE SEQUENCE</scope>
    <source>
        <tissue evidence="2">Skin</tissue>
    </source>
</reference>
<gene>
    <name evidence="2" type="primary">ORF160829</name>
    <name evidence="1" type="synonym">ORF160825</name>
</gene>
<organism evidence="2">
    <name type="scientific">Arion vulgaris</name>
    <dbReference type="NCBI Taxonomy" id="1028688"/>
    <lineage>
        <taxon>Eukaryota</taxon>
        <taxon>Metazoa</taxon>
        <taxon>Spiralia</taxon>
        <taxon>Lophotrochozoa</taxon>
        <taxon>Mollusca</taxon>
        <taxon>Gastropoda</taxon>
        <taxon>Heterobranchia</taxon>
        <taxon>Euthyneura</taxon>
        <taxon>Panpulmonata</taxon>
        <taxon>Eupulmonata</taxon>
        <taxon>Stylommatophora</taxon>
        <taxon>Helicina</taxon>
        <taxon>Arionoidea</taxon>
        <taxon>Arionidae</taxon>
        <taxon>Arion</taxon>
    </lineage>
</organism>
<protein>
    <submittedName>
        <fullName evidence="2">Uncharacterized protein</fullName>
    </submittedName>
</protein>
<dbReference type="EMBL" id="HACG01040826">
    <property type="protein sequence ID" value="CEK87691.1"/>
    <property type="molecule type" value="Transcribed_RNA"/>
</dbReference>
<dbReference type="EMBL" id="HACG01040825">
    <property type="protein sequence ID" value="CEK87690.1"/>
    <property type="molecule type" value="Transcribed_RNA"/>
</dbReference>
<evidence type="ECO:0000313" key="1">
    <source>
        <dbReference type="EMBL" id="CEK87690.1"/>
    </source>
</evidence>
<accession>A0A0B7B5W1</accession>
<proteinExistence type="predicted"/>
<dbReference type="AlphaFoldDB" id="A0A0B7B5W1"/>